<evidence type="ECO:0000313" key="2">
    <source>
        <dbReference type="Proteomes" id="UP000887565"/>
    </source>
</evidence>
<reference evidence="3" key="1">
    <citation type="submission" date="2022-11" db="UniProtKB">
        <authorList>
            <consortium name="WormBaseParasite"/>
        </authorList>
    </citation>
    <scope>IDENTIFICATION</scope>
</reference>
<feature type="coiled-coil region" evidence="1">
    <location>
        <begin position="2"/>
        <end position="29"/>
    </location>
</feature>
<protein>
    <submittedName>
        <fullName evidence="3">Uncharacterized protein</fullName>
    </submittedName>
</protein>
<keyword evidence="1" id="KW-0175">Coiled coil</keyword>
<dbReference type="WBParaSite" id="nRc.2.0.1.t41453-RA">
    <property type="protein sequence ID" value="nRc.2.0.1.t41453-RA"/>
    <property type="gene ID" value="nRc.2.0.1.g41453"/>
</dbReference>
<keyword evidence="2" id="KW-1185">Reference proteome</keyword>
<dbReference type="Proteomes" id="UP000887565">
    <property type="component" value="Unplaced"/>
</dbReference>
<proteinExistence type="predicted"/>
<name>A0A915KRR6_ROMCU</name>
<dbReference type="AlphaFoldDB" id="A0A915KRR6"/>
<sequence>MEQDLKESMAIYNAKIREMEIKYRLLKEEDATPVMEKKAMEPPSPMKVYDDITIDKLVIDESVVEMLDLEMAESKEIFKENFDGGSVGKVAKTSQQNMQLLHPNTTSPGRTIDCNLAAEEMQLYTLTTTAPAAAVSRLAIKEGGRHGACFGMTKAHPLRQIPQQ</sequence>
<accession>A0A915KRR6</accession>
<evidence type="ECO:0000313" key="3">
    <source>
        <dbReference type="WBParaSite" id="nRc.2.0.1.t41453-RA"/>
    </source>
</evidence>
<evidence type="ECO:0000256" key="1">
    <source>
        <dbReference type="SAM" id="Coils"/>
    </source>
</evidence>
<organism evidence="2 3">
    <name type="scientific">Romanomermis culicivorax</name>
    <name type="common">Nematode worm</name>
    <dbReference type="NCBI Taxonomy" id="13658"/>
    <lineage>
        <taxon>Eukaryota</taxon>
        <taxon>Metazoa</taxon>
        <taxon>Ecdysozoa</taxon>
        <taxon>Nematoda</taxon>
        <taxon>Enoplea</taxon>
        <taxon>Dorylaimia</taxon>
        <taxon>Mermithida</taxon>
        <taxon>Mermithoidea</taxon>
        <taxon>Mermithidae</taxon>
        <taxon>Romanomermis</taxon>
    </lineage>
</organism>